<evidence type="ECO:0000313" key="3">
    <source>
        <dbReference type="Proteomes" id="UP000829685"/>
    </source>
</evidence>
<evidence type="ECO:0008006" key="4">
    <source>
        <dbReference type="Google" id="ProtNLM"/>
    </source>
</evidence>
<proteinExistence type="predicted"/>
<organism evidence="2 3">
    <name type="scientific">Neoarthrinium moseri</name>
    <dbReference type="NCBI Taxonomy" id="1658444"/>
    <lineage>
        <taxon>Eukaryota</taxon>
        <taxon>Fungi</taxon>
        <taxon>Dikarya</taxon>
        <taxon>Ascomycota</taxon>
        <taxon>Pezizomycotina</taxon>
        <taxon>Sordariomycetes</taxon>
        <taxon>Xylariomycetidae</taxon>
        <taxon>Amphisphaeriales</taxon>
        <taxon>Apiosporaceae</taxon>
        <taxon>Neoarthrinium</taxon>
    </lineage>
</organism>
<accession>A0A9P9WWR1</accession>
<dbReference type="Proteomes" id="UP000829685">
    <property type="component" value="Unassembled WGS sequence"/>
</dbReference>
<dbReference type="EMBL" id="JAFIMR010000002">
    <property type="protein sequence ID" value="KAI1880621.1"/>
    <property type="molecule type" value="Genomic_DNA"/>
</dbReference>
<reference evidence="2" key="1">
    <citation type="submission" date="2021-03" db="EMBL/GenBank/DDBJ databases">
        <title>Revisited historic fungal species revealed as producer of novel bioactive compounds through whole genome sequencing and comparative genomics.</title>
        <authorList>
            <person name="Vignolle G.A."/>
            <person name="Hochenegger N."/>
            <person name="Mach R.L."/>
            <person name="Mach-Aigner A.R."/>
            <person name="Javad Rahimi M."/>
            <person name="Salim K.A."/>
            <person name="Chan C.M."/>
            <person name="Lim L.B.L."/>
            <person name="Cai F."/>
            <person name="Druzhinina I.S."/>
            <person name="U'Ren J.M."/>
            <person name="Derntl C."/>
        </authorList>
    </citation>
    <scope>NUCLEOTIDE SEQUENCE</scope>
    <source>
        <strain evidence="2">TUCIM 5799</strain>
    </source>
</reference>
<keyword evidence="3" id="KW-1185">Reference proteome</keyword>
<evidence type="ECO:0000256" key="1">
    <source>
        <dbReference type="SAM" id="SignalP"/>
    </source>
</evidence>
<keyword evidence="1" id="KW-0732">Signal</keyword>
<sequence>MKPQYLFILTAYMLGAHAASGLSDYARSIPSCAQAAFKDAAASNDCSTTAVDANELNCLCKHRASITMSVSQNAESKCSLTFASAFGRFCGRWIAQSTAATDYPAATSAIGDVFAGKDTSGTASTASTALSSTSKNHAPAATIGPQVGVLGVVAAVAALAF</sequence>
<evidence type="ECO:0000313" key="2">
    <source>
        <dbReference type="EMBL" id="KAI1880621.1"/>
    </source>
</evidence>
<gene>
    <name evidence="2" type="ORF">JX265_000861</name>
</gene>
<comment type="caution">
    <text evidence="2">The sequence shown here is derived from an EMBL/GenBank/DDBJ whole genome shotgun (WGS) entry which is preliminary data.</text>
</comment>
<dbReference type="AlphaFoldDB" id="A0A9P9WWR1"/>
<name>A0A9P9WWR1_9PEZI</name>
<feature type="chain" id="PRO_5040320353" description="Extracellular membrane protein CFEM domain-containing protein" evidence="1">
    <location>
        <begin position="19"/>
        <end position="161"/>
    </location>
</feature>
<protein>
    <recommendedName>
        <fullName evidence="4">Extracellular membrane protein CFEM domain-containing protein</fullName>
    </recommendedName>
</protein>
<feature type="signal peptide" evidence="1">
    <location>
        <begin position="1"/>
        <end position="18"/>
    </location>
</feature>